<feature type="transmembrane region" description="Helical" evidence="7">
    <location>
        <begin position="211"/>
        <end position="236"/>
    </location>
</feature>
<proteinExistence type="inferred from homology"/>
<dbReference type="Pfam" id="PF00528">
    <property type="entry name" value="BPD_transp_1"/>
    <property type="match status" value="1"/>
</dbReference>
<keyword evidence="4 7" id="KW-0812">Transmembrane</keyword>
<keyword evidence="6 7" id="KW-0472">Membrane</keyword>
<dbReference type="GO" id="GO:0055085">
    <property type="term" value="P:transmembrane transport"/>
    <property type="evidence" value="ECO:0007669"/>
    <property type="project" value="InterPro"/>
</dbReference>
<dbReference type="PANTHER" id="PTHR43005">
    <property type="entry name" value="BLR7065 PROTEIN"/>
    <property type="match status" value="1"/>
</dbReference>
<organism evidence="9 10">
    <name type="scientific">candidate division KSB3 bacterium</name>
    <dbReference type="NCBI Taxonomy" id="2044937"/>
    <lineage>
        <taxon>Bacteria</taxon>
        <taxon>candidate division KSB3</taxon>
    </lineage>
</organism>
<protein>
    <recommendedName>
        <fullName evidence="8">ABC transmembrane type-1 domain-containing protein</fullName>
    </recommendedName>
</protein>
<feature type="transmembrane region" description="Helical" evidence="7">
    <location>
        <begin position="21"/>
        <end position="43"/>
    </location>
</feature>
<dbReference type="Gene3D" id="1.10.3720.10">
    <property type="entry name" value="MetI-like"/>
    <property type="match status" value="1"/>
</dbReference>
<comment type="similarity">
    <text evidence="7">Belongs to the binding-protein-dependent transport system permease family.</text>
</comment>
<dbReference type="PANTHER" id="PTHR43005:SF1">
    <property type="entry name" value="SPERMIDINE_PUTRESCINE TRANSPORT SYSTEM PERMEASE PROTEIN"/>
    <property type="match status" value="1"/>
</dbReference>
<feature type="transmembrane region" description="Helical" evidence="7">
    <location>
        <begin position="276"/>
        <end position="295"/>
    </location>
</feature>
<gene>
    <name evidence="9" type="ORF">CSA56_02360</name>
</gene>
<keyword evidence="2 7" id="KW-0813">Transport</keyword>
<evidence type="ECO:0000256" key="3">
    <source>
        <dbReference type="ARBA" id="ARBA00022475"/>
    </source>
</evidence>
<dbReference type="AlphaFoldDB" id="A0A2G6KJR8"/>
<sequence>MKRSIQRFFDFERSDAKLAAVLIAPTVLLVLGVVAFPLIYSFIMSFGDVEFAKIKDYDFVGMSQYAKTFTDPEFINSIQVSAKFVFFTVLIKLVLGTLIALMLKEEFIGRSIARALIIIPWATPFVVVGLMWKWMLHSKVGVINFFLERLGIIQDYIPFLSSKTFAMPSVILADVWQGTPFFVIIILAGLQTISDDLYEAAYMDGASGIKAFFTITVPLVKFPLFISAILGTIFAINSFDLFFVLTKGGPGNITTNATLFGWNNAFKFYHLSYASAISYVILMFSMLIAVGYVVLMRKNQVE</sequence>
<evidence type="ECO:0000259" key="8">
    <source>
        <dbReference type="PROSITE" id="PS50928"/>
    </source>
</evidence>
<feature type="domain" description="ABC transmembrane type-1" evidence="8">
    <location>
        <begin position="78"/>
        <end position="292"/>
    </location>
</feature>
<feature type="transmembrane region" description="Helical" evidence="7">
    <location>
        <begin position="115"/>
        <end position="135"/>
    </location>
</feature>
<dbReference type="EMBL" id="PDSK01000030">
    <property type="protein sequence ID" value="PIE35906.1"/>
    <property type="molecule type" value="Genomic_DNA"/>
</dbReference>
<comment type="caution">
    <text evidence="9">The sequence shown here is derived from an EMBL/GenBank/DDBJ whole genome shotgun (WGS) entry which is preliminary data.</text>
</comment>
<evidence type="ECO:0000313" key="10">
    <source>
        <dbReference type="Proteomes" id="UP000230821"/>
    </source>
</evidence>
<dbReference type="InterPro" id="IPR035906">
    <property type="entry name" value="MetI-like_sf"/>
</dbReference>
<dbReference type="SUPFAM" id="SSF161098">
    <property type="entry name" value="MetI-like"/>
    <property type="match status" value="1"/>
</dbReference>
<comment type="subcellular location">
    <subcellularLocation>
        <location evidence="1 7">Cell membrane</location>
        <topology evidence="1 7">Multi-pass membrane protein</topology>
    </subcellularLocation>
</comment>
<name>A0A2G6KJR8_9BACT</name>
<keyword evidence="3" id="KW-1003">Cell membrane</keyword>
<feature type="transmembrane region" description="Helical" evidence="7">
    <location>
        <begin position="84"/>
        <end position="103"/>
    </location>
</feature>
<evidence type="ECO:0000256" key="5">
    <source>
        <dbReference type="ARBA" id="ARBA00022989"/>
    </source>
</evidence>
<dbReference type="PROSITE" id="PS50928">
    <property type="entry name" value="ABC_TM1"/>
    <property type="match status" value="1"/>
</dbReference>
<evidence type="ECO:0000256" key="2">
    <source>
        <dbReference type="ARBA" id="ARBA00022448"/>
    </source>
</evidence>
<keyword evidence="5 7" id="KW-1133">Transmembrane helix</keyword>
<evidence type="ECO:0000256" key="7">
    <source>
        <dbReference type="RuleBase" id="RU363032"/>
    </source>
</evidence>
<feature type="transmembrane region" description="Helical" evidence="7">
    <location>
        <begin position="165"/>
        <end position="190"/>
    </location>
</feature>
<evidence type="ECO:0000256" key="1">
    <source>
        <dbReference type="ARBA" id="ARBA00004651"/>
    </source>
</evidence>
<accession>A0A2G6KJR8</accession>
<dbReference type="GO" id="GO:0005886">
    <property type="term" value="C:plasma membrane"/>
    <property type="evidence" value="ECO:0007669"/>
    <property type="project" value="UniProtKB-SubCell"/>
</dbReference>
<dbReference type="CDD" id="cd06261">
    <property type="entry name" value="TM_PBP2"/>
    <property type="match status" value="1"/>
</dbReference>
<evidence type="ECO:0000313" key="9">
    <source>
        <dbReference type="EMBL" id="PIE35906.1"/>
    </source>
</evidence>
<dbReference type="Proteomes" id="UP000230821">
    <property type="component" value="Unassembled WGS sequence"/>
</dbReference>
<dbReference type="InterPro" id="IPR000515">
    <property type="entry name" value="MetI-like"/>
</dbReference>
<reference evidence="9 10" key="1">
    <citation type="submission" date="2017-10" db="EMBL/GenBank/DDBJ databases">
        <title>Novel microbial diversity and functional potential in the marine mammal oral microbiome.</title>
        <authorList>
            <person name="Dudek N.K."/>
            <person name="Sun C.L."/>
            <person name="Burstein D."/>
            <person name="Kantor R.S."/>
            <person name="Aliaga Goltsman D.S."/>
            <person name="Bik E.M."/>
            <person name="Thomas B.C."/>
            <person name="Banfield J.F."/>
            <person name="Relman D.A."/>
        </authorList>
    </citation>
    <scope>NUCLEOTIDE SEQUENCE [LARGE SCALE GENOMIC DNA]</scope>
    <source>
        <strain evidence="9">DOLJORAL78_47_16</strain>
    </source>
</reference>
<evidence type="ECO:0000256" key="6">
    <source>
        <dbReference type="ARBA" id="ARBA00023136"/>
    </source>
</evidence>
<evidence type="ECO:0000256" key="4">
    <source>
        <dbReference type="ARBA" id="ARBA00022692"/>
    </source>
</evidence>